<accession>A0A0C3B1X1</accession>
<proteinExistence type="predicted"/>
<dbReference type="AlphaFoldDB" id="A0A0C3B1X1"/>
<name>A0A0C3B1X1_SERVB</name>
<reference evidence="2" key="2">
    <citation type="submission" date="2015-01" db="EMBL/GenBank/DDBJ databases">
        <title>Evolutionary Origins and Diversification of the Mycorrhizal Mutualists.</title>
        <authorList>
            <consortium name="DOE Joint Genome Institute"/>
            <consortium name="Mycorrhizal Genomics Consortium"/>
            <person name="Kohler A."/>
            <person name="Kuo A."/>
            <person name="Nagy L.G."/>
            <person name="Floudas D."/>
            <person name="Copeland A."/>
            <person name="Barry K.W."/>
            <person name="Cichocki N."/>
            <person name="Veneault-Fourrey C."/>
            <person name="LaButti K."/>
            <person name="Lindquist E.A."/>
            <person name="Lipzen A."/>
            <person name="Lundell T."/>
            <person name="Morin E."/>
            <person name="Murat C."/>
            <person name="Riley R."/>
            <person name="Ohm R."/>
            <person name="Sun H."/>
            <person name="Tunlid A."/>
            <person name="Henrissat B."/>
            <person name="Grigoriev I.V."/>
            <person name="Hibbett D.S."/>
            <person name="Martin F."/>
        </authorList>
    </citation>
    <scope>NUCLEOTIDE SEQUENCE [LARGE SCALE GENOMIC DNA]</scope>
    <source>
        <strain evidence="2">MAFF 305830</strain>
    </source>
</reference>
<keyword evidence="2" id="KW-1185">Reference proteome</keyword>
<dbReference type="Proteomes" id="UP000054097">
    <property type="component" value="Unassembled WGS sequence"/>
</dbReference>
<dbReference type="EMBL" id="KN824308">
    <property type="protein sequence ID" value="KIM26179.1"/>
    <property type="molecule type" value="Genomic_DNA"/>
</dbReference>
<protein>
    <submittedName>
        <fullName evidence="1">Uncharacterized protein</fullName>
    </submittedName>
</protein>
<dbReference type="OrthoDB" id="2507647at2759"/>
<evidence type="ECO:0000313" key="2">
    <source>
        <dbReference type="Proteomes" id="UP000054097"/>
    </source>
</evidence>
<organism evidence="1 2">
    <name type="scientific">Serendipita vermifera MAFF 305830</name>
    <dbReference type="NCBI Taxonomy" id="933852"/>
    <lineage>
        <taxon>Eukaryota</taxon>
        <taxon>Fungi</taxon>
        <taxon>Dikarya</taxon>
        <taxon>Basidiomycota</taxon>
        <taxon>Agaricomycotina</taxon>
        <taxon>Agaricomycetes</taxon>
        <taxon>Sebacinales</taxon>
        <taxon>Serendipitaceae</taxon>
        <taxon>Serendipita</taxon>
    </lineage>
</organism>
<evidence type="ECO:0000313" key="1">
    <source>
        <dbReference type="EMBL" id="KIM26179.1"/>
    </source>
</evidence>
<sequence>MRRVPKTKGRLKEEVFDWTCPVTGCGRAHVSVRLDMEGAKWKCDADKGAVLMFL</sequence>
<dbReference type="HOGENOM" id="CLU_3051892_0_0_1"/>
<gene>
    <name evidence="1" type="ORF">M408DRAFT_330744</name>
</gene>
<reference evidence="1 2" key="1">
    <citation type="submission" date="2014-04" db="EMBL/GenBank/DDBJ databases">
        <authorList>
            <consortium name="DOE Joint Genome Institute"/>
            <person name="Kuo A."/>
            <person name="Zuccaro A."/>
            <person name="Kohler A."/>
            <person name="Nagy L.G."/>
            <person name="Floudas D."/>
            <person name="Copeland A."/>
            <person name="Barry K.W."/>
            <person name="Cichocki N."/>
            <person name="Veneault-Fourrey C."/>
            <person name="LaButti K."/>
            <person name="Lindquist E.A."/>
            <person name="Lipzen A."/>
            <person name="Lundell T."/>
            <person name="Morin E."/>
            <person name="Murat C."/>
            <person name="Sun H."/>
            <person name="Tunlid A."/>
            <person name="Henrissat B."/>
            <person name="Grigoriev I.V."/>
            <person name="Hibbett D.S."/>
            <person name="Martin F."/>
            <person name="Nordberg H.P."/>
            <person name="Cantor M.N."/>
            <person name="Hua S.X."/>
        </authorList>
    </citation>
    <scope>NUCLEOTIDE SEQUENCE [LARGE SCALE GENOMIC DNA]</scope>
    <source>
        <strain evidence="1 2">MAFF 305830</strain>
    </source>
</reference>